<name>A0ABT0UD20_9BACT</name>
<gene>
    <name evidence="1" type="ORF">NB063_30285</name>
</gene>
<protein>
    <submittedName>
        <fullName evidence="1">Uncharacterized protein</fullName>
    </submittedName>
</protein>
<evidence type="ECO:0000313" key="1">
    <source>
        <dbReference type="EMBL" id="MCM2374932.1"/>
    </source>
</evidence>
<dbReference type="EMBL" id="JAMQBK010000113">
    <property type="protein sequence ID" value="MCM2374932.1"/>
    <property type="molecule type" value="Genomic_DNA"/>
</dbReference>
<comment type="caution">
    <text evidence="1">The sequence shown here is derived from an EMBL/GenBank/DDBJ whole genome shotgun (WGS) entry which is preliminary data.</text>
</comment>
<dbReference type="Proteomes" id="UP001202961">
    <property type="component" value="Unassembled WGS sequence"/>
</dbReference>
<proteinExistence type="predicted"/>
<dbReference type="Gene3D" id="1.25.40.10">
    <property type="entry name" value="Tetratricopeptide repeat domain"/>
    <property type="match status" value="1"/>
</dbReference>
<dbReference type="RefSeq" id="WP_250933238.1">
    <property type="nucleotide sequence ID" value="NZ_JAMQBK010000113.1"/>
</dbReference>
<organism evidence="1 2">
    <name type="scientific">Aporhodopirellula aestuarii</name>
    <dbReference type="NCBI Taxonomy" id="2950107"/>
    <lineage>
        <taxon>Bacteria</taxon>
        <taxon>Pseudomonadati</taxon>
        <taxon>Planctomycetota</taxon>
        <taxon>Planctomycetia</taxon>
        <taxon>Pirellulales</taxon>
        <taxon>Pirellulaceae</taxon>
        <taxon>Aporhodopirellula</taxon>
    </lineage>
</organism>
<accession>A0ABT0UD20</accession>
<reference evidence="1 2" key="1">
    <citation type="journal article" date="2022" name="Syst. Appl. Microbiol.">
        <title>Rhodopirellula aestuarii sp. nov., a novel member of the genus Rhodopirellula isolated from brackish sediments collected in the Tagus River estuary, Portugal.</title>
        <authorList>
            <person name="Vitorino I.R."/>
            <person name="Klimek D."/>
            <person name="Calusinska M."/>
            <person name="Lobo-da-Cunha A."/>
            <person name="Vasconcelos V."/>
            <person name="Lage O.M."/>
        </authorList>
    </citation>
    <scope>NUCLEOTIDE SEQUENCE [LARGE SCALE GENOMIC DNA]</scope>
    <source>
        <strain evidence="1 2">ICT_H3.1</strain>
    </source>
</reference>
<keyword evidence="2" id="KW-1185">Reference proteome</keyword>
<sequence length="429" mass="47754">MAKSKKASRDRTKSTRKKWPRSGALKPWLECYLDTCEQVANPSRSAVSASVRLRQLAECGFETLALRRLEKLLSLLEPTDAESFVRLSLVASEICLEIPNLKRAKKYLAAVEARLPEARPNKRKLLTRFTENFRVLNGLSDEPSDLDERHQLGKYRHQFRLSFLDGDHSKALASVRRVTKLIPEVDDFIVERGLILSAIKAFHQLGKDEEIAKYVSWIDRNQYTSDLGTGSLSAMGLVAIADARAEKLILRRLKELKIDDDPNVHFPVDEICSQLWYFVQTGNSETAAKLLKRALRELPKWPGLSGGFATSGALTSFAEVLAEVESPEAAVELLGFAVEAGTKEKHRGFRQGSLKAANQLIETPGLAAAIEKASSIRNAKKRREALIPLYTKSGDWAQVAALLNESSNAEETHQLVHSVLFKLQGGARL</sequence>
<dbReference type="InterPro" id="IPR011990">
    <property type="entry name" value="TPR-like_helical_dom_sf"/>
</dbReference>
<evidence type="ECO:0000313" key="2">
    <source>
        <dbReference type="Proteomes" id="UP001202961"/>
    </source>
</evidence>